<dbReference type="EMBL" id="MU155909">
    <property type="protein sequence ID" value="KAF9470612.1"/>
    <property type="molecule type" value="Genomic_DNA"/>
</dbReference>
<feature type="non-terminal residue" evidence="1">
    <location>
        <position position="1"/>
    </location>
</feature>
<proteinExistence type="predicted"/>
<dbReference type="AlphaFoldDB" id="A0A9P5YIP9"/>
<gene>
    <name evidence="1" type="ORF">BDN70DRAFT_764885</name>
    <name evidence="2" type="ORF">BDN70DRAFT_774311</name>
</gene>
<sequence>RLCGIIYGGQHHFTSRFIDKSGTIWYHDGMETQNNLLQEMTLTMLSDTAFLRK</sequence>
<name>A0A9P5YIP9_9AGAR</name>
<evidence type="ECO:0000313" key="1">
    <source>
        <dbReference type="EMBL" id="KAF9470612.1"/>
    </source>
</evidence>
<comment type="caution">
    <text evidence="1">The sequence shown here is derived from an EMBL/GenBank/DDBJ whole genome shotgun (WGS) entry which is preliminary data.</text>
</comment>
<protein>
    <submittedName>
        <fullName evidence="1">Uncharacterized protein</fullName>
    </submittedName>
</protein>
<accession>A0A9P5YIP9</accession>
<reference evidence="1" key="1">
    <citation type="submission" date="2020-11" db="EMBL/GenBank/DDBJ databases">
        <authorList>
            <consortium name="DOE Joint Genome Institute"/>
            <person name="Ahrendt S."/>
            <person name="Riley R."/>
            <person name="Andreopoulos W."/>
            <person name="Labutti K."/>
            <person name="Pangilinan J."/>
            <person name="Ruiz-Duenas F.J."/>
            <person name="Barrasa J.M."/>
            <person name="Sanchez-Garcia M."/>
            <person name="Camarero S."/>
            <person name="Miyauchi S."/>
            <person name="Serrano A."/>
            <person name="Linde D."/>
            <person name="Babiker R."/>
            <person name="Drula E."/>
            <person name="Ayuso-Fernandez I."/>
            <person name="Pacheco R."/>
            <person name="Padilla G."/>
            <person name="Ferreira P."/>
            <person name="Barriuso J."/>
            <person name="Kellner H."/>
            <person name="Castanera R."/>
            <person name="Alfaro M."/>
            <person name="Ramirez L."/>
            <person name="Pisabarro A.G."/>
            <person name="Kuo A."/>
            <person name="Tritt A."/>
            <person name="Lipzen A."/>
            <person name="He G."/>
            <person name="Yan M."/>
            <person name="Ng V."/>
            <person name="Cullen D."/>
            <person name="Martin F."/>
            <person name="Rosso M.-N."/>
            <person name="Henrissat B."/>
            <person name="Hibbett D."/>
            <person name="Martinez A.T."/>
            <person name="Grigoriev I.V."/>
        </authorList>
    </citation>
    <scope>NUCLEOTIDE SEQUENCE</scope>
    <source>
        <strain evidence="1">CIRM-BRFM 674</strain>
    </source>
</reference>
<feature type="non-terminal residue" evidence="1">
    <location>
        <position position="53"/>
    </location>
</feature>
<evidence type="ECO:0000313" key="2">
    <source>
        <dbReference type="EMBL" id="KAF9474624.1"/>
    </source>
</evidence>
<dbReference type="Proteomes" id="UP000807469">
    <property type="component" value="Unassembled WGS sequence"/>
</dbReference>
<keyword evidence="3" id="KW-1185">Reference proteome</keyword>
<organism evidence="1 3">
    <name type="scientific">Pholiota conissans</name>
    <dbReference type="NCBI Taxonomy" id="109636"/>
    <lineage>
        <taxon>Eukaryota</taxon>
        <taxon>Fungi</taxon>
        <taxon>Dikarya</taxon>
        <taxon>Basidiomycota</taxon>
        <taxon>Agaricomycotina</taxon>
        <taxon>Agaricomycetes</taxon>
        <taxon>Agaricomycetidae</taxon>
        <taxon>Agaricales</taxon>
        <taxon>Agaricineae</taxon>
        <taxon>Strophariaceae</taxon>
        <taxon>Pholiota</taxon>
    </lineage>
</organism>
<dbReference type="OrthoDB" id="2629491at2759"/>
<evidence type="ECO:0000313" key="3">
    <source>
        <dbReference type="Proteomes" id="UP000807469"/>
    </source>
</evidence>
<dbReference type="EMBL" id="MU155369">
    <property type="protein sequence ID" value="KAF9474624.1"/>
    <property type="molecule type" value="Genomic_DNA"/>
</dbReference>